<name>A0A4Z2GKG9_9TELE</name>
<dbReference type="EMBL" id="SRLO01000506">
    <property type="protein sequence ID" value="TNN53765.1"/>
    <property type="molecule type" value="Genomic_DNA"/>
</dbReference>
<keyword evidence="3" id="KW-1185">Reference proteome</keyword>
<protein>
    <submittedName>
        <fullName evidence="2">Uncharacterized protein</fullName>
    </submittedName>
</protein>
<proteinExistence type="predicted"/>
<dbReference type="AlphaFoldDB" id="A0A4Z2GKG9"/>
<evidence type="ECO:0000313" key="2">
    <source>
        <dbReference type="EMBL" id="TNN53765.1"/>
    </source>
</evidence>
<sequence length="105" mass="11906">MRVGPSLAREDVSQEDVMIIRRISPSSVDVGRDGHEHPSLNLSRMKRDDTLDRETTDRGRRGVGKLNGPDSSIGLVMGYNWRINGASRREMERRRKEMLVKSASN</sequence>
<evidence type="ECO:0000313" key="3">
    <source>
        <dbReference type="Proteomes" id="UP000314294"/>
    </source>
</evidence>
<feature type="compositionally biased region" description="Basic and acidic residues" evidence="1">
    <location>
        <begin position="45"/>
        <end position="60"/>
    </location>
</feature>
<organism evidence="2 3">
    <name type="scientific">Liparis tanakae</name>
    <name type="common">Tanaka's snailfish</name>
    <dbReference type="NCBI Taxonomy" id="230148"/>
    <lineage>
        <taxon>Eukaryota</taxon>
        <taxon>Metazoa</taxon>
        <taxon>Chordata</taxon>
        <taxon>Craniata</taxon>
        <taxon>Vertebrata</taxon>
        <taxon>Euteleostomi</taxon>
        <taxon>Actinopterygii</taxon>
        <taxon>Neopterygii</taxon>
        <taxon>Teleostei</taxon>
        <taxon>Neoteleostei</taxon>
        <taxon>Acanthomorphata</taxon>
        <taxon>Eupercaria</taxon>
        <taxon>Perciformes</taxon>
        <taxon>Cottioidei</taxon>
        <taxon>Cottales</taxon>
        <taxon>Liparidae</taxon>
        <taxon>Liparis</taxon>
    </lineage>
</organism>
<comment type="caution">
    <text evidence="2">The sequence shown here is derived from an EMBL/GenBank/DDBJ whole genome shotgun (WGS) entry which is preliminary data.</text>
</comment>
<reference evidence="2 3" key="1">
    <citation type="submission" date="2019-03" db="EMBL/GenBank/DDBJ databases">
        <title>First draft genome of Liparis tanakae, snailfish: a comprehensive survey of snailfish specific genes.</title>
        <authorList>
            <person name="Kim W."/>
            <person name="Song I."/>
            <person name="Jeong J.-H."/>
            <person name="Kim D."/>
            <person name="Kim S."/>
            <person name="Ryu S."/>
            <person name="Song J.Y."/>
            <person name="Lee S.K."/>
        </authorList>
    </citation>
    <scope>NUCLEOTIDE SEQUENCE [LARGE SCALE GENOMIC DNA]</scope>
    <source>
        <tissue evidence="2">Muscle</tissue>
    </source>
</reference>
<accession>A0A4Z2GKG9</accession>
<dbReference type="Proteomes" id="UP000314294">
    <property type="component" value="Unassembled WGS sequence"/>
</dbReference>
<evidence type="ECO:0000256" key="1">
    <source>
        <dbReference type="SAM" id="MobiDB-lite"/>
    </source>
</evidence>
<gene>
    <name evidence="2" type="ORF">EYF80_036022</name>
</gene>
<feature type="region of interest" description="Disordered" evidence="1">
    <location>
        <begin position="25"/>
        <end position="69"/>
    </location>
</feature>